<reference evidence="1 2" key="1">
    <citation type="journal article" date="2010" name="Nature">
        <title>Genome sequence of the palaeopolyploid soybean.</title>
        <authorList>
            <person name="Schmutz J."/>
            <person name="Cannon S.B."/>
            <person name="Schlueter J."/>
            <person name="Ma J."/>
            <person name="Mitros T."/>
            <person name="Nelson W."/>
            <person name="Hyten D.L."/>
            <person name="Song Q."/>
            <person name="Thelen J.J."/>
            <person name="Cheng J."/>
            <person name="Xu D."/>
            <person name="Hellsten U."/>
            <person name="May G.D."/>
            <person name="Yu Y."/>
            <person name="Sakurai T."/>
            <person name="Umezawa T."/>
            <person name="Bhattacharyya M.K."/>
            <person name="Sandhu D."/>
            <person name="Valliyodan B."/>
            <person name="Lindquist E."/>
            <person name="Peto M."/>
            <person name="Grant D."/>
            <person name="Shu S."/>
            <person name="Goodstein D."/>
            <person name="Barry K."/>
            <person name="Futrell-Griggs M."/>
            <person name="Abernathy B."/>
            <person name="Du J."/>
            <person name="Tian Z."/>
            <person name="Zhu L."/>
            <person name="Gill N."/>
            <person name="Joshi T."/>
            <person name="Libault M."/>
            <person name="Sethuraman A."/>
            <person name="Zhang X.-C."/>
            <person name="Shinozaki K."/>
            <person name="Nguyen H.T."/>
            <person name="Wing R.A."/>
            <person name="Cregan P."/>
            <person name="Specht J."/>
            <person name="Grimwood J."/>
            <person name="Rokhsar D."/>
            <person name="Stacey G."/>
            <person name="Shoemaker R.C."/>
            <person name="Jackson S.A."/>
        </authorList>
    </citation>
    <scope>NUCLEOTIDE SEQUENCE [LARGE SCALE GENOMIC DNA]</scope>
    <source>
        <strain evidence="2">cv. Williams 82</strain>
        <tissue evidence="1">Callus</tissue>
    </source>
</reference>
<reference evidence="2" key="2">
    <citation type="submission" date="2018-02" db="UniProtKB">
        <authorList>
            <consortium name="EnsemblPlants"/>
        </authorList>
    </citation>
    <scope>IDENTIFICATION</scope>
    <source>
        <strain evidence="2">Williams 82</strain>
    </source>
</reference>
<evidence type="ECO:0000313" key="3">
    <source>
        <dbReference type="Proteomes" id="UP000008827"/>
    </source>
</evidence>
<gene>
    <name evidence="1" type="ORF">GLYMA_03G259900</name>
</gene>
<proteinExistence type="predicted"/>
<dbReference type="EnsemblPlants" id="KRH68948">
    <property type="protein sequence ID" value="KRH68948"/>
    <property type="gene ID" value="GLYMA_03G259900"/>
</dbReference>
<dbReference type="Gramene" id="KRH68948">
    <property type="protein sequence ID" value="KRH68948"/>
    <property type="gene ID" value="GLYMA_03G259900"/>
</dbReference>
<dbReference type="AlphaFoldDB" id="A0A0R0KYN6"/>
<dbReference type="EMBL" id="CM000836">
    <property type="protein sequence ID" value="KRH68948.1"/>
    <property type="molecule type" value="Genomic_DNA"/>
</dbReference>
<dbReference type="InParanoid" id="A0A0R0KYN6"/>
<organism evidence="1">
    <name type="scientific">Glycine max</name>
    <name type="common">Soybean</name>
    <name type="synonym">Glycine hispida</name>
    <dbReference type="NCBI Taxonomy" id="3847"/>
    <lineage>
        <taxon>Eukaryota</taxon>
        <taxon>Viridiplantae</taxon>
        <taxon>Streptophyta</taxon>
        <taxon>Embryophyta</taxon>
        <taxon>Tracheophyta</taxon>
        <taxon>Spermatophyta</taxon>
        <taxon>Magnoliopsida</taxon>
        <taxon>eudicotyledons</taxon>
        <taxon>Gunneridae</taxon>
        <taxon>Pentapetalae</taxon>
        <taxon>rosids</taxon>
        <taxon>fabids</taxon>
        <taxon>Fabales</taxon>
        <taxon>Fabaceae</taxon>
        <taxon>Papilionoideae</taxon>
        <taxon>50 kb inversion clade</taxon>
        <taxon>NPAAA clade</taxon>
        <taxon>indigoferoid/millettioid clade</taxon>
        <taxon>Phaseoleae</taxon>
        <taxon>Glycine</taxon>
        <taxon>Glycine subgen. Soja</taxon>
    </lineage>
</organism>
<name>A0A0R0KYN6_SOYBN</name>
<accession>A0A0R0KYN6</accession>
<evidence type="ECO:0000313" key="1">
    <source>
        <dbReference type="EMBL" id="KRH68948.1"/>
    </source>
</evidence>
<sequence length="55" mass="6242">MKLEEIVLLGSRPQLRAGFQQICFVALISIRVFAFWANVSDTGYSIIYCLCVLLM</sequence>
<evidence type="ECO:0000313" key="2">
    <source>
        <dbReference type="EnsemblPlants" id="KRH68948"/>
    </source>
</evidence>
<protein>
    <submittedName>
        <fullName evidence="1 2">Uncharacterized protein</fullName>
    </submittedName>
</protein>
<keyword evidence="3" id="KW-1185">Reference proteome</keyword>
<reference evidence="1" key="3">
    <citation type="submission" date="2018-07" db="EMBL/GenBank/DDBJ databases">
        <title>WGS assembly of Glycine max.</title>
        <authorList>
            <person name="Schmutz J."/>
            <person name="Cannon S."/>
            <person name="Schlueter J."/>
            <person name="Ma J."/>
            <person name="Mitros T."/>
            <person name="Nelson W."/>
            <person name="Hyten D."/>
            <person name="Song Q."/>
            <person name="Thelen J."/>
            <person name="Cheng J."/>
            <person name="Xu D."/>
            <person name="Hellsten U."/>
            <person name="May G."/>
            <person name="Yu Y."/>
            <person name="Sakurai T."/>
            <person name="Umezawa T."/>
            <person name="Bhattacharyya M."/>
            <person name="Sandhu D."/>
            <person name="Valliyodan B."/>
            <person name="Lindquist E."/>
            <person name="Peto M."/>
            <person name="Grant D."/>
            <person name="Shu S."/>
            <person name="Goodstein D."/>
            <person name="Barry K."/>
            <person name="Futrell-Griggs M."/>
            <person name="Abernathy B."/>
            <person name="Du J."/>
            <person name="Tian Z."/>
            <person name="Zhu L."/>
            <person name="Gill N."/>
            <person name="Joshi T."/>
            <person name="Libault M."/>
            <person name="Sethuraman A."/>
            <person name="Zhang X."/>
            <person name="Shinozaki K."/>
            <person name="Nguyen H."/>
            <person name="Wing R."/>
            <person name="Cregan P."/>
            <person name="Specht J."/>
            <person name="Grimwood J."/>
            <person name="Rokhsar D."/>
            <person name="Stacey G."/>
            <person name="Shoemaker R."/>
            <person name="Jackson S."/>
        </authorList>
    </citation>
    <scope>NUCLEOTIDE SEQUENCE</scope>
    <source>
        <tissue evidence="1">Callus</tissue>
    </source>
</reference>
<dbReference type="Proteomes" id="UP000008827">
    <property type="component" value="Chromosome 3"/>
</dbReference>